<accession>A0ABT5EC30</accession>
<dbReference type="SUPFAM" id="SSF56436">
    <property type="entry name" value="C-type lectin-like"/>
    <property type="match status" value="1"/>
</dbReference>
<dbReference type="InterPro" id="IPR016187">
    <property type="entry name" value="CTDL_fold"/>
</dbReference>
<name>A0ABT5EC30_9BACT</name>
<dbReference type="EMBL" id="JAQNDL010000003">
    <property type="protein sequence ID" value="MDC0722463.1"/>
    <property type="molecule type" value="Genomic_DNA"/>
</dbReference>
<protein>
    <recommendedName>
        <fullName evidence="4">Myxococcus cysteine-rich repeat-containing protein</fullName>
    </recommendedName>
</protein>
<reference evidence="2 3" key="1">
    <citation type="submission" date="2022-11" db="EMBL/GenBank/DDBJ databases">
        <title>Minimal conservation of predation-associated metabolite biosynthetic gene clusters underscores biosynthetic potential of Myxococcota including descriptions for ten novel species: Archangium lansinium sp. nov., Myxococcus landrumus sp. nov., Nannocystis bai.</title>
        <authorList>
            <person name="Ahearne A."/>
            <person name="Stevens C."/>
            <person name="Dowd S."/>
        </authorList>
    </citation>
    <scope>NUCLEOTIDE SEQUENCE [LARGE SCALE GENOMIC DNA]</scope>
    <source>
        <strain evidence="2 3">BB15-2</strain>
    </source>
</reference>
<dbReference type="Gene3D" id="3.10.100.10">
    <property type="entry name" value="Mannose-Binding Protein A, subunit A"/>
    <property type="match status" value="1"/>
</dbReference>
<dbReference type="Proteomes" id="UP001221686">
    <property type="component" value="Unassembled WGS sequence"/>
</dbReference>
<dbReference type="InterPro" id="IPR016186">
    <property type="entry name" value="C-type_lectin-like/link_sf"/>
</dbReference>
<feature type="compositionally biased region" description="Polar residues" evidence="1">
    <location>
        <begin position="1"/>
        <end position="13"/>
    </location>
</feature>
<dbReference type="RefSeq" id="WP_272090992.1">
    <property type="nucleotide sequence ID" value="NZ_JAQNDL010000003.1"/>
</dbReference>
<proteinExistence type="predicted"/>
<sequence length="340" mass="35832">MPASDGQSASGGPTSFDPPAASDAVEPTTTEAGSTSEASTSATGATAPDQPVCGDDVAEGLEECDLGKANADNGACTLECKLATCGDGLVWEGVEQCDMGGGNSDEYGGCRPDTCHWAARCGDGILDADHELCDRGELNGTGITEDEFAPCDLACGFFGRPFFITSQMFTGALGGVSGADLKCRTAAAKAGLPNATSYRAWISDDFQSPATRFEQWDLAVPLILVGGVVVADDLLDLVDNGPHTGIARTETGQAVAQEFVWTNTSAFGEIFNVTDHCDGWLSASPAQEARQGLNSVAVEQGPDWDSWRDERWWTSSITQECDRLAHLYCIDDGFVLEQER</sequence>
<evidence type="ECO:0000313" key="2">
    <source>
        <dbReference type="EMBL" id="MDC0722463.1"/>
    </source>
</evidence>
<evidence type="ECO:0008006" key="4">
    <source>
        <dbReference type="Google" id="ProtNLM"/>
    </source>
</evidence>
<evidence type="ECO:0000256" key="1">
    <source>
        <dbReference type="SAM" id="MobiDB-lite"/>
    </source>
</evidence>
<feature type="region of interest" description="Disordered" evidence="1">
    <location>
        <begin position="1"/>
        <end position="54"/>
    </location>
</feature>
<feature type="compositionally biased region" description="Low complexity" evidence="1">
    <location>
        <begin position="28"/>
        <end position="47"/>
    </location>
</feature>
<gene>
    <name evidence="2" type="ORF">POL25_36575</name>
</gene>
<organism evidence="2 3">
    <name type="scientific">Nannocystis bainbridge</name>
    <dbReference type="NCBI Taxonomy" id="2995303"/>
    <lineage>
        <taxon>Bacteria</taxon>
        <taxon>Pseudomonadati</taxon>
        <taxon>Myxococcota</taxon>
        <taxon>Polyangia</taxon>
        <taxon>Nannocystales</taxon>
        <taxon>Nannocystaceae</taxon>
        <taxon>Nannocystis</taxon>
    </lineage>
</organism>
<keyword evidence="3" id="KW-1185">Reference proteome</keyword>
<comment type="caution">
    <text evidence="2">The sequence shown here is derived from an EMBL/GenBank/DDBJ whole genome shotgun (WGS) entry which is preliminary data.</text>
</comment>
<evidence type="ECO:0000313" key="3">
    <source>
        <dbReference type="Proteomes" id="UP001221686"/>
    </source>
</evidence>